<dbReference type="AlphaFoldDB" id="A0A3S9PYQ0"/>
<keyword evidence="5" id="KW-1185">Reference proteome</keyword>
<organism evidence="4 5">
    <name type="scientific">Flaviflexus ciconiae</name>
    <dbReference type="NCBI Taxonomy" id="2496867"/>
    <lineage>
        <taxon>Bacteria</taxon>
        <taxon>Bacillati</taxon>
        <taxon>Actinomycetota</taxon>
        <taxon>Actinomycetes</taxon>
        <taxon>Actinomycetales</taxon>
        <taxon>Actinomycetaceae</taxon>
        <taxon>Flaviflexus</taxon>
    </lineage>
</organism>
<name>A0A3S9PYQ0_9ACTO</name>
<dbReference type="InterPro" id="IPR000086">
    <property type="entry name" value="NUDIX_hydrolase_dom"/>
</dbReference>
<dbReference type="KEGG" id="flh:EJ997_09345"/>
<dbReference type="RefSeq" id="WP_126704313.1">
    <property type="nucleotide sequence ID" value="NZ_CP034593.1"/>
</dbReference>
<comment type="cofactor">
    <cofactor evidence="1">
        <name>Mg(2+)</name>
        <dbReference type="ChEBI" id="CHEBI:18420"/>
    </cofactor>
</comment>
<evidence type="ECO:0000313" key="5">
    <source>
        <dbReference type="Proteomes" id="UP000280344"/>
    </source>
</evidence>
<evidence type="ECO:0000259" key="3">
    <source>
        <dbReference type="PROSITE" id="PS51462"/>
    </source>
</evidence>
<keyword evidence="2" id="KW-0378">Hydrolase</keyword>
<dbReference type="PROSITE" id="PS00893">
    <property type="entry name" value="NUDIX_BOX"/>
    <property type="match status" value="1"/>
</dbReference>
<evidence type="ECO:0000313" key="4">
    <source>
        <dbReference type="EMBL" id="AZQ77510.1"/>
    </source>
</evidence>
<dbReference type="Pfam" id="PF00293">
    <property type="entry name" value="NUDIX"/>
    <property type="match status" value="1"/>
</dbReference>
<dbReference type="Gene3D" id="3.90.79.10">
    <property type="entry name" value="Nucleoside Triphosphate Pyrophosphohydrolase"/>
    <property type="match status" value="1"/>
</dbReference>
<feature type="domain" description="Nudix hydrolase" evidence="3">
    <location>
        <begin position="1"/>
        <end position="133"/>
    </location>
</feature>
<proteinExistence type="predicted"/>
<accession>A0A3S9PYQ0</accession>
<dbReference type="InterPro" id="IPR020084">
    <property type="entry name" value="NUDIX_hydrolase_CS"/>
</dbReference>
<evidence type="ECO:0000256" key="2">
    <source>
        <dbReference type="ARBA" id="ARBA00022801"/>
    </source>
</evidence>
<protein>
    <submittedName>
        <fullName evidence="4">NUDIX domain-containing protein</fullName>
    </submittedName>
</protein>
<dbReference type="InterPro" id="IPR015797">
    <property type="entry name" value="NUDIX_hydrolase-like_dom_sf"/>
</dbReference>
<dbReference type="PANTHER" id="PTHR43046:SF2">
    <property type="entry name" value="8-OXO-DGTP DIPHOSPHATASE-RELATED"/>
    <property type="match status" value="1"/>
</dbReference>
<evidence type="ECO:0000256" key="1">
    <source>
        <dbReference type="ARBA" id="ARBA00001946"/>
    </source>
</evidence>
<dbReference type="GO" id="GO:0016787">
    <property type="term" value="F:hydrolase activity"/>
    <property type="evidence" value="ECO:0007669"/>
    <property type="project" value="UniProtKB-KW"/>
</dbReference>
<dbReference type="EMBL" id="CP034593">
    <property type="protein sequence ID" value="AZQ77510.1"/>
    <property type="molecule type" value="Genomic_DNA"/>
</dbReference>
<gene>
    <name evidence="4" type="ORF">EJ997_09345</name>
</gene>
<dbReference type="PROSITE" id="PS51462">
    <property type="entry name" value="NUDIX"/>
    <property type="match status" value="1"/>
</dbReference>
<dbReference type="SUPFAM" id="SSF55811">
    <property type="entry name" value="Nudix"/>
    <property type="match status" value="1"/>
</dbReference>
<reference evidence="4 5" key="1">
    <citation type="submission" date="2018-12" db="EMBL/GenBank/DDBJ databases">
        <title>Complete genome sequence of Flaviflexus sp. H23T48.</title>
        <authorList>
            <person name="Bae J.-W."/>
            <person name="Lee J.-Y."/>
        </authorList>
    </citation>
    <scope>NUCLEOTIDE SEQUENCE [LARGE SCALE GENOMIC DNA]</scope>
    <source>
        <strain evidence="4 5">H23T48</strain>
    </source>
</reference>
<dbReference type="Proteomes" id="UP000280344">
    <property type="component" value="Chromosome"/>
</dbReference>
<dbReference type="CDD" id="cd04690">
    <property type="entry name" value="NUDIX_Hydrolase"/>
    <property type="match status" value="1"/>
</dbReference>
<dbReference type="PANTHER" id="PTHR43046">
    <property type="entry name" value="GDP-MANNOSE MANNOSYL HYDROLASE"/>
    <property type="match status" value="1"/>
</dbReference>
<sequence length="141" mass="15458">MILTITGVCFVSDGKLLTVRKKNTSKYMLVGGKLEPGETPVQAASREILEEVDLMRTEDQLELLGEFDEDAANEPGWRVSSTVFLAEPLTEREAAGLTARAEIAELKWLDLSDNIPASLAPLLAKHVVPALRKRLTIDIEG</sequence>
<dbReference type="OrthoDB" id="9801098at2"/>